<dbReference type="GO" id="GO:0005524">
    <property type="term" value="F:ATP binding"/>
    <property type="evidence" value="ECO:0007669"/>
    <property type="project" value="UniProtKB-KW"/>
</dbReference>
<dbReference type="PANTHER" id="PTHR45630:SF8">
    <property type="entry name" value="CATION-TRANSPORTING ATPASE"/>
    <property type="match status" value="1"/>
</dbReference>
<dbReference type="PANTHER" id="PTHR45630">
    <property type="entry name" value="CATION-TRANSPORTING ATPASE-RELATED"/>
    <property type="match status" value="1"/>
</dbReference>
<evidence type="ECO:0000313" key="13">
    <source>
        <dbReference type="EMBL" id="JAC73306.1"/>
    </source>
</evidence>
<evidence type="ECO:0000256" key="10">
    <source>
        <dbReference type="ARBA" id="ARBA00023136"/>
    </source>
</evidence>
<evidence type="ECO:0000256" key="7">
    <source>
        <dbReference type="ARBA" id="ARBA00022842"/>
    </source>
</evidence>
<evidence type="ECO:0000256" key="5">
    <source>
        <dbReference type="ARBA" id="ARBA00022741"/>
    </source>
</evidence>
<feature type="region of interest" description="Disordered" evidence="11">
    <location>
        <begin position="498"/>
        <end position="524"/>
    </location>
</feature>
<keyword evidence="8" id="KW-1278">Translocase</keyword>
<evidence type="ECO:0000256" key="3">
    <source>
        <dbReference type="ARBA" id="ARBA00022692"/>
    </source>
</evidence>
<dbReference type="InterPro" id="IPR023214">
    <property type="entry name" value="HAD_sf"/>
</dbReference>
<name>A0A061RRX1_9CHLO</name>
<protein>
    <submittedName>
        <fullName evidence="13">Yor291w-like protein</fullName>
    </submittedName>
</protein>
<accession>A0A061RRX1</accession>
<reference evidence="13" key="1">
    <citation type="submission" date="2014-05" db="EMBL/GenBank/DDBJ databases">
        <title>The transcriptome of the halophilic microalga Tetraselmis sp. GSL018 isolated from the Great Salt Lake, Utah.</title>
        <authorList>
            <person name="Jinkerson R.E."/>
            <person name="D'Adamo S."/>
            <person name="Posewitz M.C."/>
        </authorList>
    </citation>
    <scope>NUCLEOTIDE SEQUENCE</scope>
    <source>
        <strain evidence="13">GSL018</strain>
    </source>
</reference>
<evidence type="ECO:0000256" key="9">
    <source>
        <dbReference type="ARBA" id="ARBA00022989"/>
    </source>
</evidence>
<dbReference type="Gene3D" id="3.40.1110.10">
    <property type="entry name" value="Calcium-transporting ATPase, cytoplasmic domain N"/>
    <property type="match status" value="2"/>
</dbReference>
<sequence>MNLVRAGSLIIRTRGVAKGWQTLAMVSSTGFGTAKGALIRSIVYPRRQTTSPCSDALHVICFMGLLAVIMYCIGLAENIRNGARLENILLKLLDMVTIAVPPALPACLSVAASFSVWRLQKRGIFCTDTSAIAKAGAVDTVVFDKTGTLTRTTVHLDSLWVVGWLPEDTQAALTCWDLELTEGTSRTESFESSTPRIQQGWTVEDGEPLKLTVPTEEADIPPDLVSHVISFNSKRADLRVGREELNPSSMVLRHRPSGRGRRACVSHQAGLQEGPAEGESVPADTPLGLGEDASGAAGSLMPMRECPLPELWCKPPGLIAELMACCHGLSIIGEELMGDPLDTALFAVTGWSLRENIENASIHTCPPSRASAGSGSNSRAEMASWSREWHLLSRFDFNHARGRCTVVANGPRNMGTWVFSKGAPETMLAIVDPSSVPRGFLEVVSRECGAGKRVVALAAKPLPNLRHHMPLLASIGQEWLEKGLCLIGLAVLSSSMKEDTPGVEQRHGSGGPPDPLHRHGPEGPCAGRIGAAAAL</sequence>
<dbReference type="SUPFAM" id="SSF81660">
    <property type="entry name" value="Metal cation-transporting ATPase, ATP-binding domain N"/>
    <property type="match status" value="1"/>
</dbReference>
<keyword evidence="7" id="KW-0460">Magnesium</keyword>
<feature type="non-terminal residue" evidence="13">
    <location>
        <position position="535"/>
    </location>
</feature>
<dbReference type="GO" id="GO:0019829">
    <property type="term" value="F:ATPase-coupled monoatomic cation transmembrane transporter activity"/>
    <property type="evidence" value="ECO:0007669"/>
    <property type="project" value="TreeGrafter"/>
</dbReference>
<dbReference type="InterPro" id="IPR006544">
    <property type="entry name" value="P-type_TPase_V"/>
</dbReference>
<evidence type="ECO:0000256" key="12">
    <source>
        <dbReference type="SAM" id="Phobius"/>
    </source>
</evidence>
<dbReference type="AlphaFoldDB" id="A0A061RRX1"/>
<gene>
    <name evidence="13" type="ORF">TSPGSL018_29195</name>
</gene>
<dbReference type="Gene3D" id="3.40.50.1000">
    <property type="entry name" value="HAD superfamily/HAD-like"/>
    <property type="match status" value="1"/>
</dbReference>
<keyword evidence="10 12" id="KW-0472">Membrane</keyword>
<keyword evidence="2" id="KW-0597">Phosphoprotein</keyword>
<keyword evidence="3 12" id="KW-0812">Transmembrane</keyword>
<dbReference type="InterPro" id="IPR023298">
    <property type="entry name" value="ATPase_P-typ_TM_dom_sf"/>
</dbReference>
<keyword evidence="4" id="KW-0479">Metal-binding</keyword>
<dbReference type="SUPFAM" id="SSF81665">
    <property type="entry name" value="Calcium ATPase, transmembrane domain M"/>
    <property type="match status" value="1"/>
</dbReference>
<feature type="transmembrane region" description="Helical" evidence="12">
    <location>
        <begin position="56"/>
        <end position="76"/>
    </location>
</feature>
<dbReference type="InterPro" id="IPR023299">
    <property type="entry name" value="ATPase_P-typ_cyto_dom_N"/>
</dbReference>
<keyword evidence="6" id="KW-0067">ATP-binding</keyword>
<evidence type="ECO:0000256" key="2">
    <source>
        <dbReference type="ARBA" id="ARBA00022553"/>
    </source>
</evidence>
<dbReference type="EMBL" id="GBEZ01012594">
    <property type="protein sequence ID" value="JAC73306.1"/>
    <property type="molecule type" value="Transcribed_RNA"/>
</dbReference>
<feature type="transmembrane region" description="Helical" evidence="12">
    <location>
        <begin position="88"/>
        <end position="117"/>
    </location>
</feature>
<dbReference type="InterPro" id="IPR018303">
    <property type="entry name" value="ATPase_P-typ_P_site"/>
</dbReference>
<dbReference type="PROSITE" id="PS00154">
    <property type="entry name" value="ATPASE_E1_E2"/>
    <property type="match status" value="1"/>
</dbReference>
<evidence type="ECO:0000256" key="1">
    <source>
        <dbReference type="ARBA" id="ARBA00004141"/>
    </source>
</evidence>
<proteinExistence type="predicted"/>
<comment type="subcellular location">
    <subcellularLocation>
        <location evidence="1">Membrane</location>
        <topology evidence="1">Multi-pass membrane protein</topology>
    </subcellularLocation>
</comment>
<dbReference type="GO" id="GO:0046872">
    <property type="term" value="F:metal ion binding"/>
    <property type="evidence" value="ECO:0007669"/>
    <property type="project" value="UniProtKB-KW"/>
</dbReference>
<evidence type="ECO:0000256" key="8">
    <source>
        <dbReference type="ARBA" id="ARBA00022967"/>
    </source>
</evidence>
<evidence type="ECO:0000256" key="4">
    <source>
        <dbReference type="ARBA" id="ARBA00022723"/>
    </source>
</evidence>
<dbReference type="Gene3D" id="1.20.1110.10">
    <property type="entry name" value="Calcium-transporting ATPase, transmembrane domain"/>
    <property type="match status" value="1"/>
</dbReference>
<organism evidence="13">
    <name type="scientific">Tetraselmis sp. GSL018</name>
    <dbReference type="NCBI Taxonomy" id="582737"/>
    <lineage>
        <taxon>Eukaryota</taxon>
        <taxon>Viridiplantae</taxon>
        <taxon>Chlorophyta</taxon>
        <taxon>core chlorophytes</taxon>
        <taxon>Chlorodendrophyceae</taxon>
        <taxon>Chlorodendrales</taxon>
        <taxon>Chlorodendraceae</taxon>
        <taxon>Tetraselmis</taxon>
    </lineage>
</organism>
<evidence type="ECO:0000256" key="6">
    <source>
        <dbReference type="ARBA" id="ARBA00022840"/>
    </source>
</evidence>
<evidence type="ECO:0000256" key="11">
    <source>
        <dbReference type="SAM" id="MobiDB-lite"/>
    </source>
</evidence>
<dbReference type="GO" id="GO:0140358">
    <property type="term" value="F:P-type transmembrane transporter activity"/>
    <property type="evidence" value="ECO:0007669"/>
    <property type="project" value="InterPro"/>
</dbReference>
<dbReference type="GO" id="GO:0016020">
    <property type="term" value="C:membrane"/>
    <property type="evidence" value="ECO:0007669"/>
    <property type="project" value="UniProtKB-SubCell"/>
</dbReference>
<feature type="compositionally biased region" description="Basic and acidic residues" evidence="11">
    <location>
        <begin position="498"/>
        <end position="507"/>
    </location>
</feature>
<keyword evidence="9 12" id="KW-1133">Transmembrane helix</keyword>
<keyword evidence="5" id="KW-0547">Nucleotide-binding</keyword>